<dbReference type="GO" id="GO:0003677">
    <property type="term" value="F:DNA binding"/>
    <property type="evidence" value="ECO:0007669"/>
    <property type="project" value="UniProtKB-KW"/>
</dbReference>
<organism evidence="7">
    <name type="scientific">Bionectria ochroleuca</name>
    <name type="common">Gliocladium roseum</name>
    <dbReference type="NCBI Taxonomy" id="29856"/>
    <lineage>
        <taxon>Eukaryota</taxon>
        <taxon>Fungi</taxon>
        <taxon>Dikarya</taxon>
        <taxon>Ascomycota</taxon>
        <taxon>Pezizomycotina</taxon>
        <taxon>Sordariomycetes</taxon>
        <taxon>Hypocreomycetidae</taxon>
        <taxon>Hypocreales</taxon>
        <taxon>Bionectriaceae</taxon>
        <taxon>Clonostachys</taxon>
    </lineage>
</organism>
<evidence type="ECO:0000256" key="5">
    <source>
        <dbReference type="ARBA" id="ARBA00023163"/>
    </source>
</evidence>
<keyword evidence="6" id="KW-0539">Nucleus</keyword>
<name>A0A0B7KGV4_BIOOC</name>
<keyword evidence="1" id="KW-0479">Metal-binding</keyword>
<evidence type="ECO:0000256" key="4">
    <source>
        <dbReference type="ARBA" id="ARBA00023125"/>
    </source>
</evidence>
<dbReference type="PANTHER" id="PTHR36206">
    <property type="entry name" value="ASPERCRYPTIN BIOSYNTHESIS CLUSTER-SPECIFIC TRANSCRIPTION REGULATOR ATNN-RELATED"/>
    <property type="match status" value="1"/>
</dbReference>
<dbReference type="GO" id="GO:0046872">
    <property type="term" value="F:metal ion binding"/>
    <property type="evidence" value="ECO:0007669"/>
    <property type="project" value="UniProtKB-KW"/>
</dbReference>
<evidence type="ECO:0000256" key="3">
    <source>
        <dbReference type="ARBA" id="ARBA00023015"/>
    </source>
</evidence>
<sequence length="625" mass="72260">QLADHQGKRSYLYYPETAEISETPSDLAVPRCGRRFEVVRPNPGLDVGLSGRTCTGYQIKPRKNRSVRYAAGFEANHSSGFILSCGPDINSLYFKNDLEAQYFDQWSHLSQSFLGGYSSSKLWAVFMPQITRQDPILRDAAIAIGAMSRAMSTSCAGGHVEKTLHHTNAVDHYCKALRLQAQENLASLDMQSLMLGSILFICFEAFRSNQKAALQHIARGTPLLQQLFTHDKSSSHIRKIAPDPWELLHEIARVYVYLGVQTQTVMSGRLDRSQSAIRTLAQDLQAKGYNAEKVDANFDFFLNPRRKIDLNSFPDNFSTLAEACEHWSLTERKIQKYFPQLMASMPRLIIFNETFQDVDNFFDQLEHQAEMDIFVRSAHQYLDIWYQAFKPLRLSASRNRSSNPDLYHQTIYLHLQYLELYLFAMFPKQGNYDIVSALTPAFRQMNELCEYLAQSCRRELNADEGVFSMQSTVLWRLMFVAVNCRDANTRNEAIRIMDKYPHRDGIWNNHAFLAIAEQNRKLELENGKEGSEHEQWRRLCWRVFRFEDAGTRVVFRSMRKTDTWTLVEEIADLEQVKRDGWRNTMWERVPLHTKNLMLQWGRTTGIEAFRDPSRLSTGCVSLNIT</sequence>
<keyword evidence="4" id="KW-0238">DNA-binding</keyword>
<accession>A0A0B7KGV4</accession>
<dbReference type="InterPro" id="IPR052360">
    <property type="entry name" value="Transcr_Regulatory_Proteins"/>
</dbReference>
<dbReference type="PANTHER" id="PTHR36206:SF4">
    <property type="entry name" value="HYPOTHETICAL CONSERVED PROTEIN (EUROFUNG)-RELATED"/>
    <property type="match status" value="1"/>
</dbReference>
<dbReference type="EMBL" id="CDPU01000039">
    <property type="protein sequence ID" value="CEO53951.1"/>
    <property type="molecule type" value="Genomic_DNA"/>
</dbReference>
<protein>
    <recommendedName>
        <fullName evidence="8">Transcription factor domain-containing protein</fullName>
    </recommendedName>
</protein>
<keyword evidence="2" id="KW-0862">Zinc</keyword>
<evidence type="ECO:0000256" key="1">
    <source>
        <dbReference type="ARBA" id="ARBA00022723"/>
    </source>
</evidence>
<proteinExistence type="predicted"/>
<evidence type="ECO:0000256" key="6">
    <source>
        <dbReference type="ARBA" id="ARBA00023242"/>
    </source>
</evidence>
<keyword evidence="5" id="KW-0804">Transcription</keyword>
<dbReference type="AlphaFoldDB" id="A0A0B7KGV4"/>
<evidence type="ECO:0008006" key="8">
    <source>
        <dbReference type="Google" id="ProtNLM"/>
    </source>
</evidence>
<gene>
    <name evidence="7" type="ORF">BN869_000010009_1</name>
</gene>
<feature type="non-terminal residue" evidence="7">
    <location>
        <position position="625"/>
    </location>
</feature>
<feature type="non-terminal residue" evidence="7">
    <location>
        <position position="1"/>
    </location>
</feature>
<reference evidence="7" key="1">
    <citation type="submission" date="2015-01" db="EMBL/GenBank/DDBJ databases">
        <authorList>
            <person name="Durling Mikael"/>
        </authorList>
    </citation>
    <scope>NUCLEOTIDE SEQUENCE</scope>
</reference>
<keyword evidence="3" id="KW-0805">Transcription regulation</keyword>
<evidence type="ECO:0000313" key="7">
    <source>
        <dbReference type="EMBL" id="CEO53951.1"/>
    </source>
</evidence>
<evidence type="ECO:0000256" key="2">
    <source>
        <dbReference type="ARBA" id="ARBA00022833"/>
    </source>
</evidence>